<accession>A0A348FZN5</accession>
<dbReference type="RefSeq" id="WP_126398888.1">
    <property type="nucleotide sequence ID" value="NZ_AP018907.1"/>
</dbReference>
<dbReference type="PANTHER" id="PTHR30531">
    <property type="entry name" value="FLAGELLAR BIOSYNTHETIC PROTEIN FLHB"/>
    <property type="match status" value="1"/>
</dbReference>
<gene>
    <name evidence="2" type="ORF">BLTE_14530</name>
</gene>
<dbReference type="Gene3D" id="3.40.1690.10">
    <property type="entry name" value="secretion proteins EscU"/>
    <property type="match status" value="1"/>
</dbReference>
<evidence type="ECO:0000256" key="1">
    <source>
        <dbReference type="ARBA" id="ARBA00010690"/>
    </source>
</evidence>
<dbReference type="Proteomes" id="UP000266934">
    <property type="component" value="Chromosome"/>
</dbReference>
<evidence type="ECO:0000313" key="2">
    <source>
        <dbReference type="EMBL" id="BBF92768.1"/>
    </source>
</evidence>
<dbReference type="OrthoDB" id="5244399at2"/>
<proteinExistence type="inferred from homology"/>
<dbReference type="SUPFAM" id="SSF160544">
    <property type="entry name" value="EscU C-terminal domain-like"/>
    <property type="match status" value="1"/>
</dbReference>
<evidence type="ECO:0008006" key="4">
    <source>
        <dbReference type="Google" id="ProtNLM"/>
    </source>
</evidence>
<dbReference type="PANTHER" id="PTHR30531:SF12">
    <property type="entry name" value="FLAGELLAR BIOSYNTHETIC PROTEIN FLHB"/>
    <property type="match status" value="1"/>
</dbReference>
<evidence type="ECO:0000313" key="3">
    <source>
        <dbReference type="Proteomes" id="UP000266934"/>
    </source>
</evidence>
<organism evidence="2 3">
    <name type="scientific">Blastochloris tepida</name>
    <dbReference type="NCBI Taxonomy" id="2233851"/>
    <lineage>
        <taxon>Bacteria</taxon>
        <taxon>Pseudomonadati</taxon>
        <taxon>Pseudomonadota</taxon>
        <taxon>Alphaproteobacteria</taxon>
        <taxon>Hyphomicrobiales</taxon>
        <taxon>Blastochloridaceae</taxon>
        <taxon>Blastochloris</taxon>
    </lineage>
</organism>
<protein>
    <recommendedName>
        <fullName evidence="4">Type III secretion protein</fullName>
    </recommendedName>
</protein>
<keyword evidence="3" id="KW-1185">Reference proteome</keyword>
<dbReference type="EMBL" id="AP018907">
    <property type="protein sequence ID" value="BBF92768.1"/>
    <property type="molecule type" value="Genomic_DNA"/>
</dbReference>
<name>A0A348FZN5_9HYPH</name>
<dbReference type="InterPro" id="IPR006135">
    <property type="entry name" value="T3SS_substrate_exporter"/>
</dbReference>
<dbReference type="GO" id="GO:0005886">
    <property type="term" value="C:plasma membrane"/>
    <property type="evidence" value="ECO:0007669"/>
    <property type="project" value="TreeGrafter"/>
</dbReference>
<dbReference type="AlphaFoldDB" id="A0A348FZN5"/>
<comment type="similarity">
    <text evidence="1">Belongs to the type III secretion exporter family.</text>
</comment>
<sequence length="90" mass="9632">MSDTEKIPVAVALEYETGSIPRVTAKGRGAVAEAIIAKAEESGVHLEENAALAQALSRVELDAEIPEELYRAVATVIAFVLRAGKLTRRE</sequence>
<reference evidence="2 3" key="1">
    <citation type="submission" date="2018-08" db="EMBL/GenBank/DDBJ databases">
        <title>Complete genome sequencing of Blastochloris tepida GI.</title>
        <authorList>
            <person name="Tsukatani Y."/>
            <person name="Mori H."/>
        </authorList>
    </citation>
    <scope>NUCLEOTIDE SEQUENCE [LARGE SCALE GENOMIC DNA]</scope>
    <source>
        <strain evidence="2 3">GI</strain>
    </source>
</reference>
<dbReference type="InterPro" id="IPR029025">
    <property type="entry name" value="T3SS_substrate_exporter_C"/>
</dbReference>
<dbReference type="KEGG" id="blag:BLTE_14530"/>
<dbReference type="Pfam" id="PF01312">
    <property type="entry name" value="Bac_export_2"/>
    <property type="match status" value="1"/>
</dbReference>
<dbReference type="GO" id="GO:0009306">
    <property type="term" value="P:protein secretion"/>
    <property type="evidence" value="ECO:0007669"/>
    <property type="project" value="InterPro"/>
</dbReference>